<reference evidence="9 10" key="1">
    <citation type="submission" date="2020-02" db="EMBL/GenBank/DDBJ databases">
        <authorList>
            <person name="Zheng R.K."/>
            <person name="Sun C.M."/>
        </authorList>
    </citation>
    <scope>NUCLEOTIDE SEQUENCE [LARGE SCALE GENOMIC DNA]</scope>
    <source>
        <strain evidence="10">rifampicinis</strain>
    </source>
</reference>
<dbReference type="KEGG" id="pmet:G4Y79_24285"/>
<keyword evidence="5" id="KW-0560">Oxidoreductase</keyword>
<evidence type="ECO:0000259" key="8">
    <source>
        <dbReference type="Pfam" id="PF02771"/>
    </source>
</evidence>
<dbReference type="Pfam" id="PF00441">
    <property type="entry name" value="Acyl-CoA_dh_1"/>
    <property type="match status" value="1"/>
</dbReference>
<dbReference type="InterPro" id="IPR013786">
    <property type="entry name" value="AcylCoA_DH/ox_N"/>
</dbReference>
<dbReference type="SUPFAM" id="SSF56645">
    <property type="entry name" value="Acyl-CoA dehydrogenase NM domain-like"/>
    <property type="match status" value="1"/>
</dbReference>
<dbReference type="SUPFAM" id="SSF47203">
    <property type="entry name" value="Acyl-CoA dehydrogenase C-terminal domain-like"/>
    <property type="match status" value="1"/>
</dbReference>
<dbReference type="Gene3D" id="1.20.140.10">
    <property type="entry name" value="Butyryl-CoA Dehydrogenase, subunit A, domain 3"/>
    <property type="match status" value="1"/>
</dbReference>
<evidence type="ECO:0000313" key="9">
    <source>
        <dbReference type="EMBL" id="QPC82765.1"/>
    </source>
</evidence>
<dbReference type="InterPro" id="IPR036250">
    <property type="entry name" value="AcylCo_DH-like_C"/>
</dbReference>
<dbReference type="PANTHER" id="PTHR43188">
    <property type="entry name" value="ACYL-COENZYME A OXIDASE"/>
    <property type="match status" value="1"/>
</dbReference>
<evidence type="ECO:0000313" key="10">
    <source>
        <dbReference type="Proteomes" id="UP000594468"/>
    </source>
</evidence>
<feature type="domain" description="Acyl-CoA dehydrogenase/oxidase N-terminal" evidence="8">
    <location>
        <begin position="25"/>
        <end position="131"/>
    </location>
</feature>
<protein>
    <submittedName>
        <fullName evidence="9">Acyl-CoA dehydrogenase family protein</fullName>
    </submittedName>
</protein>
<name>A0A7S8E9C1_9CHLR</name>
<dbReference type="GO" id="GO:0050660">
    <property type="term" value="F:flavin adenine dinucleotide binding"/>
    <property type="evidence" value="ECO:0007669"/>
    <property type="project" value="InterPro"/>
</dbReference>
<accession>A0A7S8E9C1</accession>
<feature type="domain" description="Acyl-CoA oxidase/dehydrogenase middle" evidence="7">
    <location>
        <begin position="135"/>
        <end position="228"/>
    </location>
</feature>
<dbReference type="InterPro" id="IPR009075">
    <property type="entry name" value="AcylCo_DH/oxidase_C"/>
</dbReference>
<dbReference type="Pfam" id="PF02771">
    <property type="entry name" value="Acyl-CoA_dh_N"/>
    <property type="match status" value="1"/>
</dbReference>
<evidence type="ECO:0000256" key="4">
    <source>
        <dbReference type="ARBA" id="ARBA00022827"/>
    </source>
</evidence>
<keyword evidence="10" id="KW-1185">Reference proteome</keyword>
<dbReference type="PROSITE" id="PS00073">
    <property type="entry name" value="ACYL_COA_DH_2"/>
    <property type="match status" value="1"/>
</dbReference>
<evidence type="ECO:0000256" key="2">
    <source>
        <dbReference type="ARBA" id="ARBA00009347"/>
    </source>
</evidence>
<evidence type="ECO:0000256" key="1">
    <source>
        <dbReference type="ARBA" id="ARBA00001974"/>
    </source>
</evidence>
<keyword evidence="3 5" id="KW-0285">Flavoprotein</keyword>
<dbReference type="InterPro" id="IPR037069">
    <property type="entry name" value="AcylCoA_DH/ox_N_sf"/>
</dbReference>
<keyword evidence="4 5" id="KW-0274">FAD</keyword>
<dbReference type="InterPro" id="IPR006091">
    <property type="entry name" value="Acyl-CoA_Oxase/DH_mid-dom"/>
</dbReference>
<dbReference type="GO" id="GO:0006635">
    <property type="term" value="P:fatty acid beta-oxidation"/>
    <property type="evidence" value="ECO:0007669"/>
    <property type="project" value="InterPro"/>
</dbReference>
<gene>
    <name evidence="9" type="ORF">G4Y79_24285</name>
</gene>
<dbReference type="InterPro" id="IPR006089">
    <property type="entry name" value="Acyl-CoA_DH_CS"/>
</dbReference>
<dbReference type="Gene3D" id="2.40.110.10">
    <property type="entry name" value="Butyryl-CoA Dehydrogenase, subunit A, domain 2"/>
    <property type="match status" value="1"/>
</dbReference>
<dbReference type="RefSeq" id="WP_195170834.1">
    <property type="nucleotide sequence ID" value="NZ_CP062983.1"/>
</dbReference>
<evidence type="ECO:0000259" key="7">
    <source>
        <dbReference type="Pfam" id="PF02770"/>
    </source>
</evidence>
<dbReference type="Gene3D" id="1.10.540.10">
    <property type="entry name" value="Acyl-CoA dehydrogenase/oxidase, N-terminal domain"/>
    <property type="match status" value="1"/>
</dbReference>
<evidence type="ECO:0000259" key="6">
    <source>
        <dbReference type="Pfam" id="PF00441"/>
    </source>
</evidence>
<dbReference type="InterPro" id="IPR009100">
    <property type="entry name" value="AcylCoA_DH/oxidase_NM_dom_sf"/>
</dbReference>
<evidence type="ECO:0000256" key="5">
    <source>
        <dbReference type="RuleBase" id="RU362125"/>
    </source>
</evidence>
<organism evidence="9 10">
    <name type="scientific">Phototrophicus methaneseepsis</name>
    <dbReference type="NCBI Taxonomy" id="2710758"/>
    <lineage>
        <taxon>Bacteria</taxon>
        <taxon>Bacillati</taxon>
        <taxon>Chloroflexota</taxon>
        <taxon>Candidatus Thermofontia</taxon>
        <taxon>Phototrophicales</taxon>
        <taxon>Phototrophicaceae</taxon>
        <taxon>Phototrophicus</taxon>
    </lineage>
</organism>
<dbReference type="Proteomes" id="UP000594468">
    <property type="component" value="Chromosome"/>
</dbReference>
<dbReference type="PANTHER" id="PTHR43188:SF1">
    <property type="entry name" value="ACYL-COA DEHYDROGENASE"/>
    <property type="match status" value="1"/>
</dbReference>
<sequence length="394" mass="43230">MAAPVSDNQALYEAFDYYNFDSQLTEKQKATRDKVRAFMQEEVIPHINPYWEKAEFPWEIARKIPELGIIGGPLAGLDFVEVGLIAYELAKGDGSIGTFYGVHSGLAIGTIGLLASDEQKARWLPEMLTMEKIGAFGLTEPNVGSNAVGIQTHAKKDGDSFILNGAKRWIGNASISDLLIIWARDENGTFCGFVIEDPQNTPGLTIKDIWGKVGKRSVLNADITLENVRVPAENRLEKVSSFRHTAQVLGMGRYGVSWEAAGVAAGALEYALKYAKEREQFGKPIGAFQLIQAKLVEMAAEVTSMQALCMQLSRLMTNMEVNEGILSLAKYNNARKARLVTSLARETLGGNGILIDNHIARLWTDAEVIYTYEGSNEINLLIVGRDLTGENAIV</sequence>
<dbReference type="Pfam" id="PF02770">
    <property type="entry name" value="Acyl-CoA_dh_M"/>
    <property type="match status" value="1"/>
</dbReference>
<dbReference type="InterPro" id="IPR046373">
    <property type="entry name" value="Acyl-CoA_Oxase/DH_mid-dom_sf"/>
</dbReference>
<proteinExistence type="inferred from homology"/>
<comment type="cofactor">
    <cofactor evidence="1 5">
        <name>FAD</name>
        <dbReference type="ChEBI" id="CHEBI:57692"/>
    </cofactor>
</comment>
<comment type="similarity">
    <text evidence="2 5">Belongs to the acyl-CoA dehydrogenase family.</text>
</comment>
<evidence type="ECO:0000256" key="3">
    <source>
        <dbReference type="ARBA" id="ARBA00022630"/>
    </source>
</evidence>
<dbReference type="InterPro" id="IPR045008">
    <property type="entry name" value="ACX4-like"/>
</dbReference>
<feature type="domain" description="Acyl-CoA dehydrogenase/oxidase C-terminal" evidence="6">
    <location>
        <begin position="245"/>
        <end position="387"/>
    </location>
</feature>
<dbReference type="GO" id="GO:0003995">
    <property type="term" value="F:acyl-CoA dehydrogenase activity"/>
    <property type="evidence" value="ECO:0007669"/>
    <property type="project" value="InterPro"/>
</dbReference>
<dbReference type="AlphaFoldDB" id="A0A7S8E9C1"/>
<dbReference type="EMBL" id="CP062983">
    <property type="protein sequence ID" value="QPC82765.1"/>
    <property type="molecule type" value="Genomic_DNA"/>
</dbReference>